<evidence type="ECO:0000259" key="1">
    <source>
        <dbReference type="Pfam" id="PF04179"/>
    </source>
</evidence>
<gene>
    <name evidence="3" type="ORF">QBC46DRAFT_366061</name>
</gene>
<evidence type="ECO:0000259" key="2">
    <source>
        <dbReference type="Pfam" id="PF17184"/>
    </source>
</evidence>
<dbReference type="PANTHER" id="PTHR31811">
    <property type="entry name" value="TRNA A64-2'-O-RIBOSYLPHOSPHATE TRANSFERASE"/>
    <property type="match status" value="1"/>
</dbReference>
<dbReference type="InterPro" id="IPR007306">
    <property type="entry name" value="Rit1"/>
</dbReference>
<evidence type="ECO:0000313" key="3">
    <source>
        <dbReference type="EMBL" id="KAK3937671.1"/>
    </source>
</evidence>
<evidence type="ECO:0000313" key="4">
    <source>
        <dbReference type="Proteomes" id="UP001303473"/>
    </source>
</evidence>
<dbReference type="GO" id="GO:0005737">
    <property type="term" value="C:cytoplasm"/>
    <property type="evidence" value="ECO:0007669"/>
    <property type="project" value="TreeGrafter"/>
</dbReference>
<protein>
    <submittedName>
        <fullName evidence="3">Initiator tRNA phosphoribosyl transferase-domain-containing protein</fullName>
    </submittedName>
</protein>
<keyword evidence="3" id="KW-0808">Transferase</keyword>
<dbReference type="InterPro" id="IPR033421">
    <property type="entry name" value="Rit1_DUSP-like"/>
</dbReference>
<proteinExistence type="predicted"/>
<dbReference type="Pfam" id="PF04179">
    <property type="entry name" value="Init_tRNA_PT"/>
    <property type="match status" value="1"/>
</dbReference>
<sequence>MALKLDDLIFPSSQTEFSNANLNKVLGSLKRSNLSITNRLRSIQTDTIFVAQTASELGLPLVANERCGSWYVPPAQKTGSAYFKSTDGHTGQWKFSTRRLNLHLLELIGRYDGCIIVDSTRRGKRMPDALSKTIPVWCCVLNRVLFTCDTNPDVYSLHVPPSVVSDSEKSQMEARIPGFVESFLALNPDLASLRKQISKPLRPLWVTPEDGDGDLPSDIITLVSKTSHPVVCCTASRRTPEMTTSGYIQGGADDHEHWGHGLDPAMFWGHMDQLLSTDESDLPDLIQSLVLSHTRTGVDEGPGGLRELTPYIFVGTRQQQPLPSDTTMVVTLLPDTTERSEWVKSKSRLEVGVGKNPKTAARFLRDALPTICESVSDFLSSPSTQQKRVVVTCESGKDLSIGVALALYCWCFDTSDTILPDTTRDRTFTKNAIRIKLGCIMTTMPDANPSRATLQSSPPNACSQIINLLHALLELAPVLHDDHRAGLFQGLCHHLLVSLLVRSDIPDRLDPGPCRAQGARLAVFHRDALVCRLPEGLHGVEVDGGVRLARRLRQGAGGGEDPVAKVLVLADLLDARLHAAQRAGADDRHGVPLRGGDLLELLVDPRAGHQLLLELRDDHVLLPLDVVVQLRIGQREPVALLQADHHAPEVLPDELADQRVAGELLLEGHVLGPGDLVDELGAALKGELFGQDERVVTVEEDRVDLTQQTH</sequence>
<feature type="domain" description="Rit1 DUSP-like" evidence="1">
    <location>
        <begin position="348"/>
        <end position="456"/>
    </location>
</feature>
<comment type="caution">
    <text evidence="3">The sequence shown here is derived from an EMBL/GenBank/DDBJ whole genome shotgun (WGS) entry which is preliminary data.</text>
</comment>
<reference evidence="4" key="1">
    <citation type="journal article" date="2023" name="Mol. Phylogenet. Evol.">
        <title>Genome-scale phylogeny and comparative genomics of the fungal order Sordariales.</title>
        <authorList>
            <person name="Hensen N."/>
            <person name="Bonometti L."/>
            <person name="Westerberg I."/>
            <person name="Brannstrom I.O."/>
            <person name="Guillou S."/>
            <person name="Cros-Aarteil S."/>
            <person name="Calhoun S."/>
            <person name="Haridas S."/>
            <person name="Kuo A."/>
            <person name="Mondo S."/>
            <person name="Pangilinan J."/>
            <person name="Riley R."/>
            <person name="LaButti K."/>
            <person name="Andreopoulos B."/>
            <person name="Lipzen A."/>
            <person name="Chen C."/>
            <person name="Yan M."/>
            <person name="Daum C."/>
            <person name="Ng V."/>
            <person name="Clum A."/>
            <person name="Steindorff A."/>
            <person name="Ohm R.A."/>
            <person name="Martin F."/>
            <person name="Silar P."/>
            <person name="Natvig D.O."/>
            <person name="Lalanne C."/>
            <person name="Gautier V."/>
            <person name="Ament-Velasquez S.L."/>
            <person name="Kruys A."/>
            <person name="Hutchinson M.I."/>
            <person name="Powell A.J."/>
            <person name="Barry K."/>
            <person name="Miller A.N."/>
            <person name="Grigoriev I.V."/>
            <person name="Debuchy R."/>
            <person name="Gladieux P."/>
            <person name="Hiltunen Thoren M."/>
            <person name="Johannesson H."/>
        </authorList>
    </citation>
    <scope>NUCLEOTIDE SEQUENCE [LARGE SCALE GENOMIC DNA]</scope>
    <source>
        <strain evidence="4">CBS 340.73</strain>
    </source>
</reference>
<dbReference type="PANTHER" id="PTHR31811:SF0">
    <property type="entry name" value="TRNA A64-2'-O-RIBOSYLPHOSPHATE TRANSFERASE"/>
    <property type="match status" value="1"/>
</dbReference>
<keyword evidence="4" id="KW-1185">Reference proteome</keyword>
<organism evidence="3 4">
    <name type="scientific">Diplogelasinospora grovesii</name>
    <dbReference type="NCBI Taxonomy" id="303347"/>
    <lineage>
        <taxon>Eukaryota</taxon>
        <taxon>Fungi</taxon>
        <taxon>Dikarya</taxon>
        <taxon>Ascomycota</taxon>
        <taxon>Pezizomycotina</taxon>
        <taxon>Sordariomycetes</taxon>
        <taxon>Sordariomycetidae</taxon>
        <taxon>Sordariales</taxon>
        <taxon>Diplogelasinosporaceae</taxon>
        <taxon>Diplogelasinospora</taxon>
    </lineage>
</organism>
<name>A0AAN6S2Q7_9PEZI</name>
<dbReference type="EMBL" id="MU853848">
    <property type="protein sequence ID" value="KAK3937671.1"/>
    <property type="molecule type" value="Genomic_DNA"/>
</dbReference>
<feature type="domain" description="Rit1 N-terminal" evidence="2">
    <location>
        <begin position="29"/>
        <end position="290"/>
    </location>
</feature>
<dbReference type="GO" id="GO:0043399">
    <property type="term" value="F:tRNA adenosine(64)-2'-O-ribosylphosphate transferase activity"/>
    <property type="evidence" value="ECO:0007669"/>
    <property type="project" value="InterPro"/>
</dbReference>
<accession>A0AAN6S2Q7</accession>
<dbReference type="Proteomes" id="UP001303473">
    <property type="component" value="Unassembled WGS sequence"/>
</dbReference>
<dbReference type="AlphaFoldDB" id="A0AAN6S2Q7"/>
<dbReference type="Pfam" id="PF17184">
    <property type="entry name" value="Rit1_C"/>
    <property type="match status" value="1"/>
</dbReference>
<dbReference type="GO" id="GO:0019988">
    <property type="term" value="P:charged-tRNA amino acid modification"/>
    <property type="evidence" value="ECO:0007669"/>
    <property type="project" value="InterPro"/>
</dbReference>
<dbReference type="InterPro" id="IPR033449">
    <property type="entry name" value="Rit1_N"/>
</dbReference>